<feature type="transmembrane region" description="Helical" evidence="6">
    <location>
        <begin position="423"/>
        <end position="446"/>
    </location>
</feature>
<evidence type="ECO:0000313" key="8">
    <source>
        <dbReference type="EMBL" id="ESK51449.1"/>
    </source>
</evidence>
<dbReference type="GO" id="GO:0005886">
    <property type="term" value="C:plasma membrane"/>
    <property type="evidence" value="ECO:0007669"/>
    <property type="project" value="UniProtKB-SubCell"/>
</dbReference>
<evidence type="ECO:0000256" key="1">
    <source>
        <dbReference type="ARBA" id="ARBA00004651"/>
    </source>
</evidence>
<gene>
    <name evidence="8" type="ORF">P255_01964</name>
</gene>
<proteinExistence type="predicted"/>
<keyword evidence="3 6" id="KW-0812">Transmembrane</keyword>
<reference evidence="8 9" key="1">
    <citation type="submission" date="2013-10" db="EMBL/GenBank/DDBJ databases">
        <title>The Genome Sequence of Acinetobacter brisouii CIP 110357.</title>
        <authorList>
            <consortium name="The Broad Institute Genomics Platform"/>
            <consortium name="The Broad Institute Genome Sequencing Center for Infectious Disease"/>
            <person name="Cerqueira G."/>
            <person name="Feldgarden M."/>
            <person name="Courvalin P."/>
            <person name="Grillot-Courvalin C."/>
            <person name="Clermont D."/>
            <person name="Rocha E."/>
            <person name="Yoon E.-J."/>
            <person name="Nemec A."/>
            <person name="Young S.K."/>
            <person name="Zeng Q."/>
            <person name="Gargeya S."/>
            <person name="Fitzgerald M."/>
            <person name="Abouelleil A."/>
            <person name="Alvarado L."/>
            <person name="Berlin A.M."/>
            <person name="Chapman S.B."/>
            <person name="Gainer-Dewar J."/>
            <person name="Goldberg J."/>
            <person name="Gnerre S."/>
            <person name="Griggs A."/>
            <person name="Gujja S."/>
            <person name="Hansen M."/>
            <person name="Howarth C."/>
            <person name="Imamovic A."/>
            <person name="Ireland A."/>
            <person name="Larimer J."/>
            <person name="McCowan C."/>
            <person name="Murphy C."/>
            <person name="Pearson M."/>
            <person name="Poon T.W."/>
            <person name="Priest M."/>
            <person name="Roberts A."/>
            <person name="Saif S."/>
            <person name="Shea T."/>
            <person name="Sykes S."/>
            <person name="Wortman J."/>
            <person name="Nusbaum C."/>
            <person name="Birren B."/>
        </authorList>
    </citation>
    <scope>NUCLEOTIDE SEQUENCE [LARGE SCALE GENOMIC DNA]</scope>
    <source>
        <strain evidence="8 9">CIP 110357</strain>
    </source>
</reference>
<evidence type="ECO:0000256" key="4">
    <source>
        <dbReference type="ARBA" id="ARBA00022989"/>
    </source>
</evidence>
<dbReference type="PATRIC" id="fig|1341683.3.peg.1951"/>
<keyword evidence="9" id="KW-1185">Reference proteome</keyword>
<feature type="transmembrane region" description="Helical" evidence="6">
    <location>
        <begin position="303"/>
        <end position="334"/>
    </location>
</feature>
<evidence type="ECO:0000259" key="7">
    <source>
        <dbReference type="Pfam" id="PF02687"/>
    </source>
</evidence>
<dbReference type="OrthoDB" id="5292592at2"/>
<evidence type="ECO:0000313" key="9">
    <source>
        <dbReference type="Proteomes" id="UP000018418"/>
    </source>
</evidence>
<keyword evidence="2" id="KW-1003">Cell membrane</keyword>
<evidence type="ECO:0000256" key="3">
    <source>
        <dbReference type="ARBA" id="ARBA00022692"/>
    </source>
</evidence>
<evidence type="ECO:0000256" key="2">
    <source>
        <dbReference type="ARBA" id="ARBA00022475"/>
    </source>
</evidence>
<keyword evidence="5 6" id="KW-0472">Membrane</keyword>
<dbReference type="EMBL" id="AYEU01000006">
    <property type="protein sequence ID" value="ESK51449.1"/>
    <property type="molecule type" value="Genomic_DNA"/>
</dbReference>
<dbReference type="Pfam" id="PF02687">
    <property type="entry name" value="FtsX"/>
    <property type="match status" value="2"/>
</dbReference>
<comment type="subcellular location">
    <subcellularLocation>
        <location evidence="1">Cell membrane</location>
        <topology evidence="1">Multi-pass membrane protein</topology>
    </subcellularLocation>
</comment>
<organism evidence="8 9">
    <name type="scientific">Acinetobacter brisouii CIP 110357</name>
    <dbReference type="NCBI Taxonomy" id="1341683"/>
    <lineage>
        <taxon>Bacteria</taxon>
        <taxon>Pseudomonadati</taxon>
        <taxon>Pseudomonadota</taxon>
        <taxon>Gammaproteobacteria</taxon>
        <taxon>Moraxellales</taxon>
        <taxon>Moraxellaceae</taxon>
        <taxon>Acinetobacter</taxon>
    </lineage>
</organism>
<feature type="transmembrane region" description="Helical" evidence="6">
    <location>
        <begin position="784"/>
        <end position="806"/>
    </location>
</feature>
<feature type="domain" description="ABC3 transporter permease C-terminal" evidence="7">
    <location>
        <begin position="701"/>
        <end position="811"/>
    </location>
</feature>
<feature type="transmembrane region" description="Helical" evidence="6">
    <location>
        <begin position="694"/>
        <end position="722"/>
    </location>
</feature>
<feature type="transmembrane region" description="Helical" evidence="6">
    <location>
        <begin position="354"/>
        <end position="378"/>
    </location>
</feature>
<feature type="transmembrane region" description="Helical" evidence="6">
    <location>
        <begin position="398"/>
        <end position="417"/>
    </location>
</feature>
<dbReference type="PANTHER" id="PTHR30287:SF1">
    <property type="entry name" value="INNER MEMBRANE PROTEIN"/>
    <property type="match status" value="1"/>
</dbReference>
<feature type="transmembrane region" description="Helical" evidence="6">
    <location>
        <begin position="467"/>
        <end position="486"/>
    </location>
</feature>
<dbReference type="InterPro" id="IPR038766">
    <property type="entry name" value="Membrane_comp_ABC_pdt"/>
</dbReference>
<feature type="transmembrane region" description="Helical" evidence="6">
    <location>
        <begin position="750"/>
        <end position="772"/>
    </location>
</feature>
<accession>V2VUM6</accession>
<dbReference type="Proteomes" id="UP000018418">
    <property type="component" value="Unassembled WGS sequence"/>
</dbReference>
<evidence type="ECO:0000256" key="5">
    <source>
        <dbReference type="ARBA" id="ARBA00023136"/>
    </source>
</evidence>
<dbReference type="RefSeq" id="WP_004899789.1">
    <property type="nucleotide sequence ID" value="NZ_BBTI01000002.1"/>
</dbReference>
<feature type="domain" description="ABC3 transporter permease C-terminal" evidence="7">
    <location>
        <begin position="265"/>
        <end position="385"/>
    </location>
</feature>
<name>V2VUM6_9GAMM</name>
<dbReference type="AlphaFoldDB" id="V2VUM6"/>
<dbReference type="InterPro" id="IPR003838">
    <property type="entry name" value="ABC3_permease_C"/>
</dbReference>
<evidence type="ECO:0000256" key="6">
    <source>
        <dbReference type="SAM" id="Phobius"/>
    </source>
</evidence>
<feature type="transmembrane region" description="Helical" evidence="6">
    <location>
        <begin position="258"/>
        <end position="277"/>
    </location>
</feature>
<keyword evidence="4 6" id="KW-1133">Transmembrane helix</keyword>
<comment type="caution">
    <text evidence="8">The sequence shown here is derived from an EMBL/GenBank/DDBJ whole genome shotgun (WGS) entry which is preliminary data.</text>
</comment>
<dbReference type="STRING" id="396323.VH98_08735"/>
<dbReference type="HOGENOM" id="CLU_009475_2_0_6"/>
<dbReference type="PANTHER" id="PTHR30287">
    <property type="entry name" value="MEMBRANE COMPONENT OF PREDICTED ABC SUPERFAMILY METABOLITE UPTAKE TRANSPORTER"/>
    <property type="match status" value="1"/>
</dbReference>
<sequence>MNHLIKPLLQQSFRSQGVWLLIVALSLAICATTALKFSNGQIQQAILLQAAQLLGGDMAITDTKPIAAEYAQQARQQQLQQAQVTVFSSMVHTQDQFVMVSVKAIDQAFPLRGNLKIRPATRQIQVGEVWLSQRAQDLLHVKLGDAVFIADAEFKFTGIIEQDSNQETGFSGFSPTVIINQQDVARTHAIQAGSRIEYRLLLAGQPQAAQDYQHWFNLKNPHASDAQRDPANADNNLQLRTAKQGNTRLLKPLENLDTFLQLTNLLTILLCGVAIALSSRRYVQQTQDQIALLRCLGASQRQIIGAIMILLLIVMLIASGIGGVLGGLLGIGLLQLMLQFVPSLQIQIEVLGSILQPLPIGFLTSAIVLLGFIFPNIYQLLRTPPIRVIRQVPAFGRVYVWTFFTGLTSLILFSVLLTHAIQLTLLVLLSVCVVGLLMYGMLWLVLRAIKRSQSNWAIYVRVPSQTALQMTALALGISLISVLMVLRTDLLSRWQQQLPANTPNQFIYGLPPMDKPSFEQQLQRYGWGNTPLYPNVRGRLIAHNDQAFTPQQIEQNNSLRRELNLTQSASYPADNVITQGTAQLQKAGEVSVEEKTAESLGIRVGDRLTFALPEGELHAKVVNLRQVDWQSFSPNFFFIFAPKTLDENAGSYLASFYVPDQDKAKLLQLIQQHNTTVFIDVGMILEQIKHLLNVMVQIVTLLAVLVAVSGILVLLACLNLLMDERKKEVALMRAFGSSQAQIKNMLTREFAMMGLLSGLVACLFAEVISAIASSKLQLSLQLHVGLWLSLPVGMVILCALVGRYRLTYLTRISPLKSLREQS</sequence>
<protein>
    <recommendedName>
        <fullName evidence="7">ABC3 transporter permease C-terminal domain-containing protein</fullName>
    </recommendedName>
</protein>